<feature type="domain" description="Glycosyltransferase subfamily 4-like N-terminal" evidence="2">
    <location>
        <begin position="14"/>
        <end position="184"/>
    </location>
</feature>
<sequence>MKIAYCILGTYNSGGMERVLANKANYLAKLGHEVTVITTDQQGRGSYYSLDPKIRSFDLQINYTDDLNYGLAMRLVSYARKQRIHRKKLSLLLKEKPQDIVISLFDHDVTILSRLRDRSRKVLEIHFSRYKRLQYNRKGVWRWLDKFRSYQDLNLVKKFSRFVVLTEEDKGYWGALPNIHVIPNANSFVPKERSTVLNKRVIAVGRYDTQKNFEDLIHIWKLVSHFYPDWSLTIYGQGFQKQLLENLIDQLDLQNSVTLHPPVADIENAYVDSAILVMTSRYEGLPMALLEGQACGLPLVSYACKCGPRDIIHNGVNGYLIEEGDRIGMADKLTKLMGNHELRKELGNNAAEMSENYAEDLIMKHWLDLFNELLQPNQKNA</sequence>
<dbReference type="Gene3D" id="3.40.50.2000">
    <property type="entry name" value="Glycogen Phosphorylase B"/>
    <property type="match status" value="2"/>
</dbReference>
<accession>A0A2T8HK59</accession>
<dbReference type="EMBL" id="QDKG01000002">
    <property type="protein sequence ID" value="PVH25829.1"/>
    <property type="molecule type" value="Genomic_DNA"/>
</dbReference>
<evidence type="ECO:0000313" key="3">
    <source>
        <dbReference type="EMBL" id="PVH25829.1"/>
    </source>
</evidence>
<dbReference type="GO" id="GO:0016757">
    <property type="term" value="F:glycosyltransferase activity"/>
    <property type="evidence" value="ECO:0007669"/>
    <property type="project" value="InterPro"/>
</dbReference>
<keyword evidence="3" id="KW-0808">Transferase</keyword>
<feature type="domain" description="Glycosyl transferase family 1" evidence="1">
    <location>
        <begin position="199"/>
        <end position="352"/>
    </location>
</feature>
<evidence type="ECO:0000259" key="1">
    <source>
        <dbReference type="Pfam" id="PF00534"/>
    </source>
</evidence>
<dbReference type="Pfam" id="PF00534">
    <property type="entry name" value="Glycos_transf_1"/>
    <property type="match status" value="1"/>
</dbReference>
<dbReference type="InterPro" id="IPR028098">
    <property type="entry name" value="Glyco_trans_4-like_N"/>
</dbReference>
<evidence type="ECO:0000313" key="4">
    <source>
        <dbReference type="Proteomes" id="UP000245627"/>
    </source>
</evidence>
<dbReference type="SUPFAM" id="SSF53756">
    <property type="entry name" value="UDP-Glycosyltransferase/glycogen phosphorylase"/>
    <property type="match status" value="1"/>
</dbReference>
<gene>
    <name evidence="3" type="ORF">DC487_07805</name>
</gene>
<reference evidence="3 4" key="1">
    <citation type="submission" date="2018-04" db="EMBL/GenBank/DDBJ databases">
        <title>Sphingobacterium cortibacter sp. nov.</title>
        <authorList>
            <person name="Li Y."/>
        </authorList>
    </citation>
    <scope>NUCLEOTIDE SEQUENCE [LARGE SCALE GENOMIC DNA]</scope>
    <source>
        <strain evidence="3 4">2c-3</strain>
    </source>
</reference>
<dbReference type="Pfam" id="PF13439">
    <property type="entry name" value="Glyco_transf_4"/>
    <property type="match status" value="1"/>
</dbReference>
<dbReference type="PANTHER" id="PTHR12526:SF630">
    <property type="entry name" value="GLYCOSYLTRANSFERASE"/>
    <property type="match status" value="1"/>
</dbReference>
<proteinExistence type="predicted"/>
<dbReference type="Proteomes" id="UP000245627">
    <property type="component" value="Unassembled WGS sequence"/>
</dbReference>
<dbReference type="CDD" id="cd03820">
    <property type="entry name" value="GT4_AmsD-like"/>
    <property type="match status" value="1"/>
</dbReference>
<protein>
    <submittedName>
        <fullName evidence="3">Glycosyltransferase family 4 protein</fullName>
    </submittedName>
</protein>
<dbReference type="InterPro" id="IPR001296">
    <property type="entry name" value="Glyco_trans_1"/>
</dbReference>
<evidence type="ECO:0000259" key="2">
    <source>
        <dbReference type="Pfam" id="PF13439"/>
    </source>
</evidence>
<keyword evidence="4" id="KW-1185">Reference proteome</keyword>
<dbReference type="OrthoDB" id="9811239at2"/>
<comment type="caution">
    <text evidence="3">The sequence shown here is derived from an EMBL/GenBank/DDBJ whole genome shotgun (WGS) entry which is preliminary data.</text>
</comment>
<dbReference type="RefSeq" id="WP_116775400.1">
    <property type="nucleotide sequence ID" value="NZ_QDKG01000002.1"/>
</dbReference>
<dbReference type="AlphaFoldDB" id="A0A2T8HK59"/>
<dbReference type="PANTHER" id="PTHR12526">
    <property type="entry name" value="GLYCOSYLTRANSFERASE"/>
    <property type="match status" value="1"/>
</dbReference>
<name>A0A2T8HK59_9SPHI</name>
<organism evidence="3 4">
    <name type="scientific">Sphingobacterium corticibacter</name>
    <dbReference type="NCBI Taxonomy" id="2171749"/>
    <lineage>
        <taxon>Bacteria</taxon>
        <taxon>Pseudomonadati</taxon>
        <taxon>Bacteroidota</taxon>
        <taxon>Sphingobacteriia</taxon>
        <taxon>Sphingobacteriales</taxon>
        <taxon>Sphingobacteriaceae</taxon>
        <taxon>Sphingobacterium</taxon>
    </lineage>
</organism>